<feature type="transmembrane region" description="Helical" evidence="1">
    <location>
        <begin position="192"/>
        <end position="213"/>
    </location>
</feature>
<dbReference type="Pfam" id="PF06724">
    <property type="entry name" value="DUF1206"/>
    <property type="match status" value="3"/>
</dbReference>
<sequence>MNGPAERAAGRAARVAARLGIAANGVLHLLVAWLATRVALGGGERADQAGALQAVAAEPGGRPLLWLVVVGFAAVVFWRLREATGGFPGPGRHLDKRLFAVGQVAVYTGLAVLTLRAATGSSAGTGGQGVTAAVLRLPAGQWLVAAVGVGVLVTGVVMVVQGARMRFTEDMRLHEAGPIARALARRTGQVGAVSKGLAMTIIGGLVVLAAVTYQPARAEGLDVALKTIAAQPFGAVALLGVAFGLASFGVFCLFDARYHEV</sequence>
<feature type="transmembrane region" description="Helical" evidence="1">
    <location>
        <begin position="139"/>
        <end position="163"/>
    </location>
</feature>
<feature type="transmembrane region" description="Helical" evidence="1">
    <location>
        <begin position="60"/>
        <end position="78"/>
    </location>
</feature>
<name>A0ABP9Q8S0_9PSEU</name>
<evidence type="ECO:0000313" key="3">
    <source>
        <dbReference type="EMBL" id="GAA5157442.1"/>
    </source>
</evidence>
<feature type="transmembrane region" description="Helical" evidence="1">
    <location>
        <begin position="21"/>
        <end position="40"/>
    </location>
</feature>
<feature type="domain" description="DUF1206" evidence="2">
    <location>
        <begin position="190"/>
        <end position="258"/>
    </location>
</feature>
<keyword evidence="4" id="KW-1185">Reference proteome</keyword>
<feature type="transmembrane region" description="Helical" evidence="1">
    <location>
        <begin position="233"/>
        <end position="254"/>
    </location>
</feature>
<gene>
    <name evidence="3" type="ORF">GCM10023321_35700</name>
</gene>
<evidence type="ECO:0000259" key="2">
    <source>
        <dbReference type="Pfam" id="PF06724"/>
    </source>
</evidence>
<dbReference type="InterPro" id="IPR009597">
    <property type="entry name" value="DUF1206"/>
</dbReference>
<keyword evidence="1" id="KW-1133">Transmembrane helix</keyword>
<comment type="caution">
    <text evidence="3">The sequence shown here is derived from an EMBL/GenBank/DDBJ whole genome shotgun (WGS) entry which is preliminary data.</text>
</comment>
<keyword evidence="1" id="KW-0812">Transmembrane</keyword>
<dbReference type="EMBL" id="BAABJP010000015">
    <property type="protein sequence ID" value="GAA5157442.1"/>
    <property type="molecule type" value="Genomic_DNA"/>
</dbReference>
<feature type="transmembrane region" description="Helical" evidence="1">
    <location>
        <begin position="98"/>
        <end position="119"/>
    </location>
</feature>
<feature type="domain" description="DUF1206" evidence="2">
    <location>
        <begin position="105"/>
        <end position="163"/>
    </location>
</feature>
<keyword evidence="1" id="KW-0472">Membrane</keyword>
<accession>A0ABP9Q8S0</accession>
<reference evidence="4" key="1">
    <citation type="journal article" date="2019" name="Int. J. Syst. Evol. Microbiol.">
        <title>The Global Catalogue of Microorganisms (GCM) 10K type strain sequencing project: providing services to taxonomists for standard genome sequencing and annotation.</title>
        <authorList>
            <consortium name="The Broad Institute Genomics Platform"/>
            <consortium name="The Broad Institute Genome Sequencing Center for Infectious Disease"/>
            <person name="Wu L."/>
            <person name="Ma J."/>
        </authorList>
    </citation>
    <scope>NUCLEOTIDE SEQUENCE [LARGE SCALE GENOMIC DNA]</scope>
    <source>
        <strain evidence="4">JCM 18303</strain>
    </source>
</reference>
<evidence type="ECO:0000313" key="4">
    <source>
        <dbReference type="Proteomes" id="UP001428817"/>
    </source>
</evidence>
<evidence type="ECO:0000256" key="1">
    <source>
        <dbReference type="SAM" id="Phobius"/>
    </source>
</evidence>
<organism evidence="3 4">
    <name type="scientific">Pseudonocardia eucalypti</name>
    <dbReference type="NCBI Taxonomy" id="648755"/>
    <lineage>
        <taxon>Bacteria</taxon>
        <taxon>Bacillati</taxon>
        <taxon>Actinomycetota</taxon>
        <taxon>Actinomycetes</taxon>
        <taxon>Pseudonocardiales</taxon>
        <taxon>Pseudonocardiaceae</taxon>
        <taxon>Pseudonocardia</taxon>
    </lineage>
</organism>
<dbReference type="Proteomes" id="UP001428817">
    <property type="component" value="Unassembled WGS sequence"/>
</dbReference>
<feature type="domain" description="DUF1206" evidence="2">
    <location>
        <begin position="19"/>
        <end position="83"/>
    </location>
</feature>
<protein>
    <submittedName>
        <fullName evidence="3">DUF1206 domain-containing protein</fullName>
    </submittedName>
</protein>
<proteinExistence type="predicted"/>
<dbReference type="RefSeq" id="WP_185059325.1">
    <property type="nucleotide sequence ID" value="NZ_BAABJP010000015.1"/>
</dbReference>